<name>A0A7R9BDT1_9CRUS</name>
<evidence type="ECO:0000256" key="1">
    <source>
        <dbReference type="SAM" id="MobiDB-lite"/>
    </source>
</evidence>
<keyword evidence="3" id="KW-1185">Reference proteome</keyword>
<protein>
    <submittedName>
        <fullName evidence="2">Uncharacterized protein</fullName>
    </submittedName>
</protein>
<evidence type="ECO:0000313" key="2">
    <source>
        <dbReference type="EMBL" id="CAD7272239.1"/>
    </source>
</evidence>
<dbReference type="EMBL" id="CAJPEX010000013">
    <property type="protein sequence ID" value="CAG0912391.1"/>
    <property type="molecule type" value="Genomic_DNA"/>
</dbReference>
<feature type="region of interest" description="Disordered" evidence="1">
    <location>
        <begin position="1"/>
        <end position="20"/>
    </location>
</feature>
<proteinExistence type="predicted"/>
<gene>
    <name evidence="2" type="ORF">NMOB1V02_LOCUS181</name>
</gene>
<dbReference type="Proteomes" id="UP000678499">
    <property type="component" value="Unassembled WGS sequence"/>
</dbReference>
<accession>A0A7R9BDT1</accession>
<reference evidence="2" key="1">
    <citation type="submission" date="2020-11" db="EMBL/GenBank/DDBJ databases">
        <authorList>
            <person name="Tran Van P."/>
        </authorList>
    </citation>
    <scope>NUCLEOTIDE SEQUENCE</scope>
</reference>
<sequence length="298" mass="32694">MEHFQDDQLNSGRAHHQRAHQVISTPKPYSFDFPGVDGYRETSFHSQMHPVNYPTHLYPSVTGHFSIKEETDDSSDNRQQMGTKGVCLLSHSRVPPVGYNLNGEGHGMDGSIHHLQQDSLSSHGLPHHGYSSAVLHNSEHHEHSLNAYDGSNSSNFGLNSGLVSFMPGLPVEQNQHLSALAAVSSNRRFYDSQPIPSSSSLVPHFPNEYRNRDLEEERHGGSLKGPSVSCSPALDVLPPSCVQATCPSETGTPLSALNQLASVDDSRNHDPRRMFTNDPSSNVSLITFITLFVVNLAL</sequence>
<evidence type="ECO:0000313" key="3">
    <source>
        <dbReference type="Proteomes" id="UP000678499"/>
    </source>
</evidence>
<organism evidence="2">
    <name type="scientific">Notodromas monacha</name>
    <dbReference type="NCBI Taxonomy" id="399045"/>
    <lineage>
        <taxon>Eukaryota</taxon>
        <taxon>Metazoa</taxon>
        <taxon>Ecdysozoa</taxon>
        <taxon>Arthropoda</taxon>
        <taxon>Crustacea</taxon>
        <taxon>Oligostraca</taxon>
        <taxon>Ostracoda</taxon>
        <taxon>Podocopa</taxon>
        <taxon>Podocopida</taxon>
        <taxon>Cypridocopina</taxon>
        <taxon>Cypridoidea</taxon>
        <taxon>Cyprididae</taxon>
        <taxon>Notodromas</taxon>
    </lineage>
</organism>
<dbReference type="AlphaFoldDB" id="A0A7R9BDT1"/>
<dbReference type="EMBL" id="OA882050">
    <property type="protein sequence ID" value="CAD7272239.1"/>
    <property type="molecule type" value="Genomic_DNA"/>
</dbReference>